<keyword evidence="1" id="KW-1133">Transmembrane helix</keyword>
<keyword evidence="1" id="KW-0472">Membrane</keyword>
<dbReference type="AlphaFoldDB" id="A0A7W7HK53"/>
<keyword evidence="1" id="KW-0812">Transmembrane</keyword>
<feature type="transmembrane region" description="Helical" evidence="1">
    <location>
        <begin position="106"/>
        <end position="125"/>
    </location>
</feature>
<evidence type="ECO:0000313" key="5">
    <source>
        <dbReference type="Proteomes" id="UP000631312"/>
    </source>
</evidence>
<dbReference type="Proteomes" id="UP000631312">
    <property type="component" value="Unassembled WGS sequence"/>
</dbReference>
<feature type="transmembrane region" description="Helical" evidence="1">
    <location>
        <begin position="250"/>
        <end position="271"/>
    </location>
</feature>
<evidence type="ECO:0000313" key="4">
    <source>
        <dbReference type="Proteomes" id="UP000590511"/>
    </source>
</evidence>
<feature type="transmembrane region" description="Helical" evidence="1">
    <location>
        <begin position="131"/>
        <end position="155"/>
    </location>
</feature>
<dbReference type="RefSeq" id="WP_188123966.1">
    <property type="nucleotide sequence ID" value="NZ_BOMP01000160.1"/>
</dbReference>
<evidence type="ECO:0000256" key="1">
    <source>
        <dbReference type="SAM" id="Phobius"/>
    </source>
</evidence>
<dbReference type="EMBL" id="BOMP01000160">
    <property type="protein sequence ID" value="GIE45362.1"/>
    <property type="molecule type" value="Genomic_DNA"/>
</dbReference>
<accession>A0A7W7HK53</accession>
<dbReference type="EMBL" id="JACHNC010000001">
    <property type="protein sequence ID" value="MBB4752033.1"/>
    <property type="molecule type" value="Genomic_DNA"/>
</dbReference>
<keyword evidence="5" id="KW-1185">Reference proteome</keyword>
<reference evidence="3 4" key="1">
    <citation type="submission" date="2020-08" db="EMBL/GenBank/DDBJ databases">
        <title>Sequencing the genomes of 1000 actinobacteria strains.</title>
        <authorList>
            <person name="Klenk H.-P."/>
        </authorList>
    </citation>
    <scope>NUCLEOTIDE SEQUENCE [LARGE SCALE GENOMIC DNA]</scope>
    <source>
        <strain evidence="3 4">DSM 43150</strain>
    </source>
</reference>
<sequence>MSWPALDEHENGALVWTWPLTLIASVAGAVLLAAGLLSMRVFPASEPVTGVVAGVGGVAIVVAVAGFIASTLELRYADVPLAQPPRPGDPPGHSARRRRSLRRRSGVAYAGAAVCSTLAVPAVAYGGRFDLLPLSFAVLSVGACALLGPAARFVVTPEYLHLDSALYRISVPRRLIGEFERSGTEIRLRLTDGDFTDVRVDSPIWDLGDGRIWRLNSRCQVRTTARLAAMLRAVPAAAGAGSGVVTRMRVGTLAFAAVTALAAITLFGVALY</sequence>
<feature type="transmembrane region" description="Helical" evidence="1">
    <location>
        <begin position="12"/>
        <end position="36"/>
    </location>
</feature>
<protein>
    <submittedName>
        <fullName evidence="3">Uncharacterized protein</fullName>
    </submittedName>
</protein>
<comment type="caution">
    <text evidence="3">The sequence shown here is derived from an EMBL/GenBank/DDBJ whole genome shotgun (WGS) entry which is preliminary data.</text>
</comment>
<feature type="transmembrane region" description="Helical" evidence="1">
    <location>
        <begin position="48"/>
        <end position="69"/>
    </location>
</feature>
<organism evidence="3 4">
    <name type="scientific">Actinoplanes lobatus</name>
    <dbReference type="NCBI Taxonomy" id="113568"/>
    <lineage>
        <taxon>Bacteria</taxon>
        <taxon>Bacillati</taxon>
        <taxon>Actinomycetota</taxon>
        <taxon>Actinomycetes</taxon>
        <taxon>Micromonosporales</taxon>
        <taxon>Micromonosporaceae</taxon>
        <taxon>Actinoplanes</taxon>
    </lineage>
</organism>
<reference evidence="2 5" key="2">
    <citation type="submission" date="2021-01" db="EMBL/GenBank/DDBJ databases">
        <title>Whole genome shotgun sequence of Actinoplanes lobatus NBRC 12513.</title>
        <authorList>
            <person name="Komaki H."/>
            <person name="Tamura T."/>
        </authorList>
    </citation>
    <scope>NUCLEOTIDE SEQUENCE [LARGE SCALE GENOMIC DNA]</scope>
    <source>
        <strain evidence="2 5">NBRC 12513</strain>
    </source>
</reference>
<proteinExistence type="predicted"/>
<gene>
    <name evidence="2" type="ORF">Alo02nite_82600</name>
    <name evidence="3" type="ORF">BJ964_006194</name>
</gene>
<dbReference type="Proteomes" id="UP000590511">
    <property type="component" value="Unassembled WGS sequence"/>
</dbReference>
<name>A0A7W7HK53_9ACTN</name>
<evidence type="ECO:0000313" key="2">
    <source>
        <dbReference type="EMBL" id="GIE45362.1"/>
    </source>
</evidence>
<evidence type="ECO:0000313" key="3">
    <source>
        <dbReference type="EMBL" id="MBB4752033.1"/>
    </source>
</evidence>